<organism evidence="1 2">
    <name type="scientific">Desulfosporosinus acididurans</name>
    <dbReference type="NCBI Taxonomy" id="476652"/>
    <lineage>
        <taxon>Bacteria</taxon>
        <taxon>Bacillati</taxon>
        <taxon>Bacillota</taxon>
        <taxon>Clostridia</taxon>
        <taxon>Eubacteriales</taxon>
        <taxon>Desulfitobacteriaceae</taxon>
        <taxon>Desulfosporosinus</taxon>
    </lineage>
</organism>
<dbReference type="PATRIC" id="fig|476652.3.peg.2461"/>
<dbReference type="RefSeq" id="WP_161796446.1">
    <property type="nucleotide sequence ID" value="NZ_LDZY01000007.1"/>
</dbReference>
<evidence type="ECO:0000313" key="1">
    <source>
        <dbReference type="EMBL" id="KLU65738.1"/>
    </source>
</evidence>
<name>A0A0J1FRW3_9FIRM</name>
<reference evidence="1 2" key="1">
    <citation type="submission" date="2015-06" db="EMBL/GenBank/DDBJ databases">
        <title>Draft genome of the moderately acidophilic sulfate reducer Candidatus Desulfosporosinus acididurans strain M1.</title>
        <authorList>
            <person name="Poehlein A."/>
            <person name="Petzsch P."/>
            <person name="Johnson B.D."/>
            <person name="Schloemann M."/>
            <person name="Daniel R."/>
            <person name="Muehling M."/>
        </authorList>
    </citation>
    <scope>NUCLEOTIDE SEQUENCE [LARGE SCALE GENOMIC DNA]</scope>
    <source>
        <strain evidence="1 2">M1</strain>
    </source>
</reference>
<proteinExistence type="predicted"/>
<comment type="caution">
    <text evidence="1">The sequence shown here is derived from an EMBL/GenBank/DDBJ whole genome shotgun (WGS) entry which is preliminary data.</text>
</comment>
<dbReference type="AlphaFoldDB" id="A0A0J1FRW3"/>
<sequence>MVDLFVRLIILQIKTFAEVPSILQTDVHNELQKQGYGDDGNLLKKA</sequence>
<gene>
    <name evidence="1" type="ORF">DEAC_c23680</name>
</gene>
<accession>A0A0J1FRW3</accession>
<evidence type="ECO:0000313" key="2">
    <source>
        <dbReference type="Proteomes" id="UP000036356"/>
    </source>
</evidence>
<dbReference type="EMBL" id="LDZY01000007">
    <property type="protein sequence ID" value="KLU65738.1"/>
    <property type="molecule type" value="Genomic_DNA"/>
</dbReference>
<protein>
    <submittedName>
        <fullName evidence="1">Uncharacterized protein</fullName>
    </submittedName>
</protein>
<dbReference type="STRING" id="476652.DEAC_c23680"/>
<keyword evidence="2" id="KW-1185">Reference proteome</keyword>
<dbReference type="Proteomes" id="UP000036356">
    <property type="component" value="Unassembled WGS sequence"/>
</dbReference>